<dbReference type="EC" id="2.7.13.3" evidence="2"/>
<accession>A0AAU9JEN0</accession>
<dbReference type="CDD" id="cd00082">
    <property type="entry name" value="HisKA"/>
    <property type="match status" value="1"/>
</dbReference>
<dbReference type="PANTHER" id="PTHR43047:SF64">
    <property type="entry name" value="HISTIDINE KINASE CONTAINING CHEY-HOMOLOGOUS RECEIVER DOMAIN AND PAS DOMAIN-RELATED"/>
    <property type="match status" value="1"/>
</dbReference>
<evidence type="ECO:0000256" key="1">
    <source>
        <dbReference type="ARBA" id="ARBA00000085"/>
    </source>
</evidence>
<feature type="domain" description="Histidine kinase" evidence="8">
    <location>
        <begin position="346"/>
        <end position="565"/>
    </location>
</feature>
<dbReference type="Pfam" id="PF02518">
    <property type="entry name" value="HATPase_c"/>
    <property type="match status" value="1"/>
</dbReference>
<evidence type="ECO:0000313" key="11">
    <source>
        <dbReference type="Proteomes" id="UP001162131"/>
    </source>
</evidence>
<evidence type="ECO:0000259" key="9">
    <source>
        <dbReference type="PROSITE" id="PS50110"/>
    </source>
</evidence>
<keyword evidence="7" id="KW-0812">Transmembrane</keyword>
<dbReference type="AlphaFoldDB" id="A0AAU9JEN0"/>
<evidence type="ECO:0000256" key="2">
    <source>
        <dbReference type="ARBA" id="ARBA00012438"/>
    </source>
</evidence>
<keyword evidence="11" id="KW-1185">Reference proteome</keyword>
<dbReference type="InterPro" id="IPR003594">
    <property type="entry name" value="HATPase_dom"/>
</dbReference>
<dbReference type="Proteomes" id="UP001162131">
    <property type="component" value="Unassembled WGS sequence"/>
</dbReference>
<dbReference type="EMBL" id="CAJZBQ010000034">
    <property type="protein sequence ID" value="CAG9323522.1"/>
    <property type="molecule type" value="Genomic_DNA"/>
</dbReference>
<dbReference type="InterPro" id="IPR005467">
    <property type="entry name" value="His_kinase_dom"/>
</dbReference>
<evidence type="ECO:0000256" key="4">
    <source>
        <dbReference type="ARBA" id="ARBA00022679"/>
    </source>
</evidence>
<evidence type="ECO:0000256" key="3">
    <source>
        <dbReference type="ARBA" id="ARBA00022553"/>
    </source>
</evidence>
<dbReference type="InterPro" id="IPR035965">
    <property type="entry name" value="PAS-like_dom_sf"/>
</dbReference>
<feature type="transmembrane region" description="Helical" evidence="7">
    <location>
        <begin position="144"/>
        <end position="163"/>
    </location>
</feature>
<feature type="transmembrane region" description="Helical" evidence="7">
    <location>
        <begin position="66"/>
        <end position="85"/>
    </location>
</feature>
<dbReference type="Gene3D" id="3.40.50.2300">
    <property type="match status" value="1"/>
</dbReference>
<feature type="transmembrane region" description="Helical" evidence="7">
    <location>
        <begin position="170"/>
        <end position="188"/>
    </location>
</feature>
<reference evidence="10" key="1">
    <citation type="submission" date="2021-09" db="EMBL/GenBank/DDBJ databases">
        <authorList>
            <consortium name="AG Swart"/>
            <person name="Singh M."/>
            <person name="Singh A."/>
            <person name="Seah K."/>
            <person name="Emmerich C."/>
        </authorList>
    </citation>
    <scope>NUCLEOTIDE SEQUENCE</scope>
    <source>
        <strain evidence="10">ATCC30299</strain>
    </source>
</reference>
<dbReference type="SUPFAM" id="SSF55785">
    <property type="entry name" value="PYP-like sensor domain (PAS domain)"/>
    <property type="match status" value="1"/>
</dbReference>
<dbReference type="InterPro" id="IPR036097">
    <property type="entry name" value="HisK_dim/P_sf"/>
</dbReference>
<keyword evidence="4" id="KW-0808">Transferase</keyword>
<dbReference type="InterPro" id="IPR003661">
    <property type="entry name" value="HisK_dim/P_dom"/>
</dbReference>
<comment type="caution">
    <text evidence="10">The sequence shown here is derived from an EMBL/GenBank/DDBJ whole genome shotgun (WGS) entry which is preliminary data.</text>
</comment>
<dbReference type="SMART" id="SM00448">
    <property type="entry name" value="REC"/>
    <property type="match status" value="1"/>
</dbReference>
<sequence length="744" mass="86650">MYPYFRTKLLAGKLKKKMTEIQELWWAQEIENLYKLLERFSVFSTALSFLFRFFCFFWYFEYFSHSSSITFPIASIFSVGVVKYFSNKSVKCKALVLLLYSETLNFLFRYEAKFIQEDQKQLLETIAFLVVLLFQLALVRNKLYFNILLLKYMYIWFVSDLFIRNEQDVSFYYCQLMIIIICFINVLHSHSLKISFERFISRNELETSKNRLNTIKESFSDGIIIISQDLKIQFYNPRVLQILATTPDNLFNTVSSAHYIENRKVSNFIPTNELIVDISYLLNNSEQNEIVLGITQIGLSNLEWRAMQIEWENLKAVFLTVRNVNHLIELEKKVACDQMKTLLLRSVSHELRTPLNSILHFTEDLIKGAKEWRGEEAKKLKMIYISGQQMLSLISDLLDYSQILIGVFSVHKTYCNLREIVQNVCELFKFQIEKKNLFVTYRIDPSLPDMIYTDHLRFSQILLNLLSNAIKYTLEGKIEITCILTSKNSMKCYIEDTGIGIEESAMKNMFRFMKTSNVPNLGPKGNGIGLYISNLLSRQLGNKSIKVKSSIGKGSVFYFKVDIFENFSPSEILDKIESNDNENILPISIPSNYIKKEEPKDVLIVDDTEFNLEILSSILTSGDVKYDEASNGKEAVEKVLNKDNADQPYKLIVMDCEMPEMNGWEASRYINQLYRQGKIKYLPHIVGYSAYCSDEDIKLCYQSGMVEFLPKPCSPDKILNTLKKFYMYKVILISKFSLNYQGLL</sequence>
<dbReference type="Gene3D" id="3.30.450.20">
    <property type="entry name" value="PAS domain"/>
    <property type="match status" value="1"/>
</dbReference>
<proteinExistence type="predicted"/>
<dbReference type="SMART" id="SM00387">
    <property type="entry name" value="HATPase_c"/>
    <property type="match status" value="1"/>
</dbReference>
<dbReference type="InterPro" id="IPR004358">
    <property type="entry name" value="Sig_transdc_His_kin-like_C"/>
</dbReference>
<dbReference type="SUPFAM" id="SSF55874">
    <property type="entry name" value="ATPase domain of HSP90 chaperone/DNA topoisomerase II/histidine kinase"/>
    <property type="match status" value="1"/>
</dbReference>
<keyword evidence="7" id="KW-0472">Membrane</keyword>
<dbReference type="GO" id="GO:0000155">
    <property type="term" value="F:phosphorelay sensor kinase activity"/>
    <property type="evidence" value="ECO:0007669"/>
    <property type="project" value="InterPro"/>
</dbReference>
<dbReference type="InterPro" id="IPR011006">
    <property type="entry name" value="CheY-like_superfamily"/>
</dbReference>
<gene>
    <name evidence="10" type="ORF">BSTOLATCC_MIC34171</name>
</gene>
<evidence type="ECO:0000256" key="7">
    <source>
        <dbReference type="SAM" id="Phobius"/>
    </source>
</evidence>
<keyword evidence="3 6" id="KW-0597">Phosphoprotein</keyword>
<comment type="catalytic activity">
    <reaction evidence="1">
        <text>ATP + protein L-histidine = ADP + protein N-phospho-L-histidine.</text>
        <dbReference type="EC" id="2.7.13.3"/>
    </reaction>
</comment>
<evidence type="ECO:0000256" key="5">
    <source>
        <dbReference type="ARBA" id="ARBA00022777"/>
    </source>
</evidence>
<evidence type="ECO:0000256" key="6">
    <source>
        <dbReference type="PROSITE-ProRule" id="PRU00169"/>
    </source>
</evidence>
<evidence type="ECO:0000259" key="8">
    <source>
        <dbReference type="PROSITE" id="PS50109"/>
    </source>
</evidence>
<dbReference type="Gene3D" id="1.10.287.130">
    <property type="match status" value="1"/>
</dbReference>
<feature type="transmembrane region" description="Helical" evidence="7">
    <location>
        <begin position="122"/>
        <end position="138"/>
    </location>
</feature>
<dbReference type="Gene3D" id="3.30.565.10">
    <property type="entry name" value="Histidine kinase-like ATPase, C-terminal domain"/>
    <property type="match status" value="1"/>
</dbReference>
<dbReference type="InterPro" id="IPR036890">
    <property type="entry name" value="HATPase_C_sf"/>
</dbReference>
<dbReference type="SMART" id="SM00388">
    <property type="entry name" value="HisKA"/>
    <property type="match status" value="1"/>
</dbReference>
<feature type="transmembrane region" description="Helical" evidence="7">
    <location>
        <begin position="40"/>
        <end position="60"/>
    </location>
</feature>
<dbReference type="PROSITE" id="PS50109">
    <property type="entry name" value="HIS_KIN"/>
    <property type="match status" value="1"/>
</dbReference>
<protein>
    <recommendedName>
        <fullName evidence="2">histidine kinase</fullName>
        <ecNumber evidence="2">2.7.13.3</ecNumber>
    </recommendedName>
</protein>
<dbReference type="PANTHER" id="PTHR43047">
    <property type="entry name" value="TWO-COMPONENT HISTIDINE PROTEIN KINASE"/>
    <property type="match status" value="1"/>
</dbReference>
<dbReference type="SUPFAM" id="SSF52172">
    <property type="entry name" value="CheY-like"/>
    <property type="match status" value="1"/>
</dbReference>
<dbReference type="PROSITE" id="PS50110">
    <property type="entry name" value="RESPONSE_REGULATORY"/>
    <property type="match status" value="1"/>
</dbReference>
<dbReference type="CDD" id="cd17546">
    <property type="entry name" value="REC_hyHK_CKI1_RcsC-like"/>
    <property type="match status" value="1"/>
</dbReference>
<dbReference type="PRINTS" id="PR00344">
    <property type="entry name" value="BCTRLSENSOR"/>
</dbReference>
<feature type="modified residue" description="4-aspartylphosphate" evidence="6">
    <location>
        <position position="655"/>
    </location>
</feature>
<dbReference type="InterPro" id="IPR001789">
    <property type="entry name" value="Sig_transdc_resp-reg_receiver"/>
</dbReference>
<keyword evidence="5" id="KW-0418">Kinase</keyword>
<organism evidence="10 11">
    <name type="scientific">Blepharisma stoltei</name>
    <dbReference type="NCBI Taxonomy" id="1481888"/>
    <lineage>
        <taxon>Eukaryota</taxon>
        <taxon>Sar</taxon>
        <taxon>Alveolata</taxon>
        <taxon>Ciliophora</taxon>
        <taxon>Postciliodesmatophora</taxon>
        <taxon>Heterotrichea</taxon>
        <taxon>Heterotrichida</taxon>
        <taxon>Blepharismidae</taxon>
        <taxon>Blepharisma</taxon>
    </lineage>
</organism>
<feature type="domain" description="Response regulatory" evidence="9">
    <location>
        <begin position="601"/>
        <end position="726"/>
    </location>
</feature>
<name>A0AAU9JEN0_9CILI</name>
<evidence type="ECO:0000313" key="10">
    <source>
        <dbReference type="EMBL" id="CAG9323522.1"/>
    </source>
</evidence>
<keyword evidence="7" id="KW-1133">Transmembrane helix</keyword>
<dbReference type="SUPFAM" id="SSF47384">
    <property type="entry name" value="Homodimeric domain of signal transducing histidine kinase"/>
    <property type="match status" value="1"/>
</dbReference>
<dbReference type="Pfam" id="PF00512">
    <property type="entry name" value="HisKA"/>
    <property type="match status" value="1"/>
</dbReference>
<dbReference type="Pfam" id="PF00072">
    <property type="entry name" value="Response_reg"/>
    <property type="match status" value="1"/>
</dbReference>